<dbReference type="OrthoDB" id="7354362at2"/>
<dbReference type="RefSeq" id="WP_109793200.1">
    <property type="nucleotide sequence ID" value="NZ_PHIG01000031.1"/>
</dbReference>
<dbReference type="EMBL" id="PHIG01000031">
    <property type="protein sequence ID" value="PJK29923.1"/>
    <property type="molecule type" value="Genomic_DNA"/>
</dbReference>
<sequence>MGSQLDLLTPEIVSLHDYWRSKADADRPPARRDIDPLELAPALLPHIGLIDVIRDGGALRFRYRLIGTAMVALFGEDFTGTFADESKTGAYGAYLHDLYSQAALGPAAVASVARFGFRGSNRRVDRSFLRMERLILPLRVDEDVGMLLFSSVVMPATLEDGRGAPAFRQASLIGFDETRRGVAPVAREAGRVA</sequence>
<dbReference type="AlphaFoldDB" id="A0A2M9G2I1"/>
<comment type="caution">
    <text evidence="1">The sequence shown here is derived from an EMBL/GenBank/DDBJ whole genome shotgun (WGS) entry which is preliminary data.</text>
</comment>
<evidence type="ECO:0000313" key="2">
    <source>
        <dbReference type="Proteomes" id="UP000229498"/>
    </source>
</evidence>
<gene>
    <name evidence="1" type="ORF">CVT23_09135</name>
</gene>
<organism evidence="1 2">
    <name type="scientific">Minwuia thermotolerans</name>
    <dbReference type="NCBI Taxonomy" id="2056226"/>
    <lineage>
        <taxon>Bacteria</taxon>
        <taxon>Pseudomonadati</taxon>
        <taxon>Pseudomonadota</taxon>
        <taxon>Alphaproteobacteria</taxon>
        <taxon>Minwuiales</taxon>
        <taxon>Minwuiaceae</taxon>
        <taxon>Minwuia</taxon>
    </lineage>
</organism>
<name>A0A2M9G2I1_9PROT</name>
<evidence type="ECO:0008006" key="3">
    <source>
        <dbReference type="Google" id="ProtNLM"/>
    </source>
</evidence>
<accession>A0A2M9G2I1</accession>
<protein>
    <recommendedName>
        <fullName evidence="3">PAS domain-containing protein</fullName>
    </recommendedName>
</protein>
<dbReference type="Pfam" id="PF07310">
    <property type="entry name" value="PAS_5"/>
    <property type="match status" value="1"/>
</dbReference>
<reference evidence="1 2" key="1">
    <citation type="submission" date="2017-11" db="EMBL/GenBank/DDBJ databases">
        <title>Draft genome sequence of Rhizobiales bacterium SY3-13.</title>
        <authorList>
            <person name="Sun C."/>
        </authorList>
    </citation>
    <scope>NUCLEOTIDE SEQUENCE [LARGE SCALE GENOMIC DNA]</scope>
    <source>
        <strain evidence="1 2">SY3-13</strain>
    </source>
</reference>
<evidence type="ECO:0000313" key="1">
    <source>
        <dbReference type="EMBL" id="PJK29923.1"/>
    </source>
</evidence>
<keyword evidence="2" id="KW-1185">Reference proteome</keyword>
<dbReference type="Proteomes" id="UP000229498">
    <property type="component" value="Unassembled WGS sequence"/>
</dbReference>
<proteinExistence type="predicted"/>
<dbReference type="InterPro" id="IPR009922">
    <property type="entry name" value="DUF1457"/>
</dbReference>